<feature type="domain" description="Epidermal growth factor receptor-like transmembrane-juxtamembrane segment" evidence="10">
    <location>
        <begin position="476"/>
        <end position="499"/>
    </location>
</feature>
<keyword evidence="12" id="KW-1185">Reference proteome</keyword>
<keyword evidence="6" id="KW-0067">ATP-binding</keyword>
<keyword evidence="2" id="KW-0597">Phosphoprotein</keyword>
<feature type="region of interest" description="Disordered" evidence="8">
    <location>
        <begin position="310"/>
        <end position="340"/>
    </location>
</feature>
<evidence type="ECO:0000313" key="12">
    <source>
        <dbReference type="Proteomes" id="UP001497623"/>
    </source>
</evidence>
<proteinExistence type="predicted"/>
<feature type="region of interest" description="Disordered" evidence="8">
    <location>
        <begin position="507"/>
        <end position="527"/>
    </location>
</feature>
<evidence type="ECO:0000313" key="11">
    <source>
        <dbReference type="EMBL" id="CAL4106656.1"/>
    </source>
</evidence>
<dbReference type="InterPro" id="IPR044912">
    <property type="entry name" value="Egfr_JX_dom"/>
</dbReference>
<dbReference type="InterPro" id="IPR049328">
    <property type="entry name" value="TM_ErbB1"/>
</dbReference>
<feature type="region of interest" description="Disordered" evidence="8">
    <location>
        <begin position="1"/>
        <end position="68"/>
    </location>
</feature>
<dbReference type="Proteomes" id="UP001497623">
    <property type="component" value="Unassembled WGS sequence"/>
</dbReference>
<feature type="transmembrane region" description="Helical" evidence="9">
    <location>
        <begin position="475"/>
        <end position="498"/>
    </location>
</feature>
<feature type="region of interest" description="Disordered" evidence="8">
    <location>
        <begin position="567"/>
        <end position="648"/>
    </location>
</feature>
<feature type="compositionally biased region" description="Basic and acidic residues" evidence="8">
    <location>
        <begin position="629"/>
        <end position="639"/>
    </location>
</feature>
<evidence type="ECO:0000256" key="8">
    <source>
        <dbReference type="SAM" id="MobiDB-lite"/>
    </source>
</evidence>
<keyword evidence="5" id="KW-0418">Kinase</keyword>
<evidence type="ECO:0000256" key="3">
    <source>
        <dbReference type="ARBA" id="ARBA00022679"/>
    </source>
</evidence>
<evidence type="ECO:0000256" key="6">
    <source>
        <dbReference type="ARBA" id="ARBA00022840"/>
    </source>
</evidence>
<dbReference type="Gene3D" id="6.10.250.2930">
    <property type="match status" value="1"/>
</dbReference>
<evidence type="ECO:0000256" key="2">
    <source>
        <dbReference type="ARBA" id="ARBA00022553"/>
    </source>
</evidence>
<dbReference type="GO" id="GO:0005524">
    <property type="term" value="F:ATP binding"/>
    <property type="evidence" value="ECO:0007669"/>
    <property type="project" value="UniProtKB-KW"/>
</dbReference>
<keyword evidence="4" id="KW-0547">Nucleotide-binding</keyword>
<comment type="caution">
    <text evidence="11">The sequence shown here is derived from an EMBL/GenBank/DDBJ whole genome shotgun (WGS) entry which is preliminary data.</text>
</comment>
<dbReference type="Pfam" id="PF21314">
    <property type="entry name" value="TM_ErbB1"/>
    <property type="match status" value="1"/>
</dbReference>
<feature type="compositionally biased region" description="Polar residues" evidence="8">
    <location>
        <begin position="509"/>
        <end position="521"/>
    </location>
</feature>
<keyword evidence="9" id="KW-0812">Transmembrane</keyword>
<evidence type="ECO:0000259" key="10">
    <source>
        <dbReference type="Pfam" id="PF21314"/>
    </source>
</evidence>
<sequence length="648" mass="70697">GAAISSAMALHRGSFNPSNEEGNPWSGALRDEYDSGRGNRRSKRATEDDDDDDDAGSTSSTSLKPLTPEEAFIILNSDEQGIDQNPEDLSLANEFIEDTKRAAAGLCLHMSSTSEPTDILGSLAALRVVKSQLIDEGDTLKDTPFLIANSEEKDNDFVKSDSYVTWGNVLKGYAEWKCGKTDKNGESLPCYGACQVSMLFKKDYLSPVKREQQPGLPRGHMVMTQLLNPENGEEIKITKQVNRFQYKLAIENATLPDGFILRCFKWHENQWSRSICRTRSSDVEDGVTMVNCGCKLPGYVAVFGIDKRLDVTPNPDEPTTPLSEVETSTTTESSTTSTTKLPTTTFIRDSRSIKFKIIANYTAVVGNKKEEFERNMTLQMAAQLNVSTNNIVNLTVSEGSILVEFDLVEYGPETRIGGSSSKSAEDLYAELYEKVQKGELKILGLNSDALKVPPQELDGSGPTVEEKPDPPMTPFIIAGVVGGLLLIVIVFLCVAIYIKNKKRADKVQPLQSSKGASQPPTYRSIHFDKDLDGTAASLARRRASPASRSLSSGGSYRDEDIFIERRSTASSQASGGSWSRNGGSRASGRASAVTPSGRRVGQAEVPDAFRYHSPTKEQLERSGPIPPHIMEKIAKEREALPGTPGGDQ</sequence>
<reference evidence="11 12" key="1">
    <citation type="submission" date="2024-05" db="EMBL/GenBank/DDBJ databases">
        <authorList>
            <person name="Wallberg A."/>
        </authorList>
    </citation>
    <scope>NUCLEOTIDE SEQUENCE [LARGE SCALE GENOMIC DNA]</scope>
</reference>
<name>A0AAV2QXV2_MEGNR</name>
<evidence type="ECO:0000256" key="4">
    <source>
        <dbReference type="ARBA" id="ARBA00022741"/>
    </source>
</evidence>
<feature type="compositionally biased region" description="Low complexity" evidence="8">
    <location>
        <begin position="317"/>
        <end position="340"/>
    </location>
</feature>
<keyword evidence="9" id="KW-1133">Transmembrane helix</keyword>
<evidence type="ECO:0000256" key="9">
    <source>
        <dbReference type="SAM" id="Phobius"/>
    </source>
</evidence>
<evidence type="ECO:0000256" key="7">
    <source>
        <dbReference type="ARBA" id="ARBA00023137"/>
    </source>
</evidence>
<organism evidence="11 12">
    <name type="scientific">Meganyctiphanes norvegica</name>
    <name type="common">Northern krill</name>
    <name type="synonym">Thysanopoda norvegica</name>
    <dbReference type="NCBI Taxonomy" id="48144"/>
    <lineage>
        <taxon>Eukaryota</taxon>
        <taxon>Metazoa</taxon>
        <taxon>Ecdysozoa</taxon>
        <taxon>Arthropoda</taxon>
        <taxon>Crustacea</taxon>
        <taxon>Multicrustacea</taxon>
        <taxon>Malacostraca</taxon>
        <taxon>Eumalacostraca</taxon>
        <taxon>Eucarida</taxon>
        <taxon>Euphausiacea</taxon>
        <taxon>Euphausiidae</taxon>
        <taxon>Meganyctiphanes</taxon>
    </lineage>
</organism>
<dbReference type="EMBL" id="CAXKWB010013108">
    <property type="protein sequence ID" value="CAL4106656.1"/>
    <property type="molecule type" value="Genomic_DNA"/>
</dbReference>
<evidence type="ECO:0000256" key="1">
    <source>
        <dbReference type="ARBA" id="ARBA00011902"/>
    </source>
</evidence>
<gene>
    <name evidence="11" type="ORF">MNOR_LOCUS18381</name>
</gene>
<dbReference type="AlphaFoldDB" id="A0AAV2QXV2"/>
<keyword evidence="9" id="KW-0472">Membrane</keyword>
<feature type="compositionally biased region" description="Low complexity" evidence="8">
    <location>
        <begin position="573"/>
        <end position="592"/>
    </location>
</feature>
<feature type="non-terminal residue" evidence="11">
    <location>
        <position position="1"/>
    </location>
</feature>
<protein>
    <recommendedName>
        <fullName evidence="1">receptor protein-tyrosine kinase</fullName>
        <ecNumber evidence="1">2.7.10.1</ecNumber>
    </recommendedName>
</protein>
<keyword evidence="7" id="KW-0829">Tyrosine-protein kinase</keyword>
<evidence type="ECO:0000256" key="5">
    <source>
        <dbReference type="ARBA" id="ARBA00022777"/>
    </source>
</evidence>
<dbReference type="GO" id="GO:0004714">
    <property type="term" value="F:transmembrane receptor protein tyrosine kinase activity"/>
    <property type="evidence" value="ECO:0007669"/>
    <property type="project" value="UniProtKB-EC"/>
</dbReference>
<accession>A0AAV2QXV2</accession>
<feature type="compositionally biased region" description="Basic and acidic residues" evidence="8">
    <location>
        <begin position="607"/>
        <end position="620"/>
    </location>
</feature>
<dbReference type="EC" id="2.7.10.1" evidence="1"/>
<keyword evidence="3" id="KW-0808">Transferase</keyword>